<evidence type="ECO:0000256" key="2">
    <source>
        <dbReference type="ARBA" id="ARBA00022475"/>
    </source>
</evidence>
<feature type="transmembrane region" description="Helical" evidence="8">
    <location>
        <begin position="104"/>
        <end position="123"/>
    </location>
</feature>
<evidence type="ECO:0000256" key="1">
    <source>
        <dbReference type="ARBA" id="ARBA00004651"/>
    </source>
</evidence>
<dbReference type="Pfam" id="PF13231">
    <property type="entry name" value="PMT_2"/>
    <property type="match status" value="1"/>
</dbReference>
<keyword evidence="4 10" id="KW-0808">Transferase</keyword>
<evidence type="ECO:0000313" key="10">
    <source>
        <dbReference type="EMBL" id="RVT98191.1"/>
    </source>
</evidence>
<proteinExistence type="predicted"/>
<gene>
    <name evidence="10" type="ORF">EOD41_17620</name>
</gene>
<dbReference type="GO" id="GO:0005886">
    <property type="term" value="C:plasma membrane"/>
    <property type="evidence" value="ECO:0007669"/>
    <property type="project" value="UniProtKB-SubCell"/>
</dbReference>
<keyword evidence="7 8" id="KW-0472">Membrane</keyword>
<evidence type="ECO:0000256" key="4">
    <source>
        <dbReference type="ARBA" id="ARBA00022679"/>
    </source>
</evidence>
<comment type="subcellular location">
    <subcellularLocation>
        <location evidence="1">Cell membrane</location>
        <topology evidence="1">Multi-pass membrane protein</topology>
    </subcellularLocation>
</comment>
<feature type="transmembrane region" description="Helical" evidence="8">
    <location>
        <begin position="18"/>
        <end position="38"/>
    </location>
</feature>
<dbReference type="GO" id="GO:0009103">
    <property type="term" value="P:lipopolysaccharide biosynthetic process"/>
    <property type="evidence" value="ECO:0007669"/>
    <property type="project" value="UniProtKB-ARBA"/>
</dbReference>
<keyword evidence="2" id="KW-1003">Cell membrane</keyword>
<organism evidence="10 11">
    <name type="scientific">Mucilaginibacter limnophilus</name>
    <dbReference type="NCBI Taxonomy" id="1932778"/>
    <lineage>
        <taxon>Bacteria</taxon>
        <taxon>Pseudomonadati</taxon>
        <taxon>Bacteroidota</taxon>
        <taxon>Sphingobacteriia</taxon>
        <taxon>Sphingobacteriales</taxon>
        <taxon>Sphingobacteriaceae</taxon>
        <taxon>Mucilaginibacter</taxon>
    </lineage>
</organism>
<dbReference type="GO" id="GO:0016763">
    <property type="term" value="F:pentosyltransferase activity"/>
    <property type="evidence" value="ECO:0007669"/>
    <property type="project" value="TreeGrafter"/>
</dbReference>
<accession>A0A3S2UM98</accession>
<keyword evidence="5 8" id="KW-0812">Transmembrane</keyword>
<sequence length="573" mass="66802">MVDNTINIPARGERYIKWFLFLWTALNILQACTLELHADEAYYWMYSRLLDWGYFDHPPMVALFIRPGDIIIHNQLGLRLINILSSTATLYLLWLIAKKYKANALWFILIAGGMFTLHIYGFITTPDGPLLFFTALFFYAYQKYLDDNKWWQAVLLGIIVACLLYSKYHAVLLIGFTVLANFKLLTRWTFWLIVLVSIGLYIPHILWQVENNYPSVAYHLADRSEKTYRPDYTLAYIASQTLMAGVLTGWLLFYRGFNFNFFKKDAFARCLQVNFIGIMLFFLISSIRGEVQPQWTIIAFAALLILMLIYFAEKGYPPKWFKKLAIANIIIIVAIRLLLVAAPPFVQKMEAVRRFFGYREEVLAMHKKAGDNWVMMDEGFQMPSRYNFYNNTLKAFSYDSRYYRLTQFEIWPLEDSIQNKKVHYISTLHLPFLKDSIVTGNHTWYTCWIDSVRTYQKISIDPGVKTIAIPSGKTKEITLKITNPYSYPVSFSNEKQKHKVFLEACFFKLKNEQAVQSADTGFNNIILQPGQNIHYKFKITAPKQKGRYDLLFSIRTEPFSGSRNSGIITFTSE</sequence>
<reference evidence="10 11" key="1">
    <citation type="submission" date="2019-01" db="EMBL/GenBank/DDBJ databases">
        <authorList>
            <person name="Chen W.-M."/>
        </authorList>
    </citation>
    <scope>NUCLEOTIDE SEQUENCE [LARGE SCALE GENOMIC DNA]</scope>
    <source>
        <strain evidence="10 11">YBJ-36</strain>
    </source>
</reference>
<feature type="transmembrane region" description="Helical" evidence="8">
    <location>
        <begin position="324"/>
        <end position="346"/>
    </location>
</feature>
<feature type="transmembrane region" description="Helical" evidence="8">
    <location>
        <begin position="293"/>
        <end position="312"/>
    </location>
</feature>
<dbReference type="PANTHER" id="PTHR33908">
    <property type="entry name" value="MANNOSYLTRANSFERASE YKCB-RELATED"/>
    <property type="match status" value="1"/>
</dbReference>
<evidence type="ECO:0000259" key="9">
    <source>
        <dbReference type="Pfam" id="PF13231"/>
    </source>
</evidence>
<feature type="transmembrane region" description="Helical" evidence="8">
    <location>
        <begin position="76"/>
        <end position="97"/>
    </location>
</feature>
<feature type="transmembrane region" description="Helical" evidence="8">
    <location>
        <begin position="150"/>
        <end position="176"/>
    </location>
</feature>
<feature type="transmembrane region" description="Helical" evidence="8">
    <location>
        <begin position="266"/>
        <end position="287"/>
    </location>
</feature>
<evidence type="ECO:0000256" key="5">
    <source>
        <dbReference type="ARBA" id="ARBA00022692"/>
    </source>
</evidence>
<evidence type="ECO:0000313" key="11">
    <source>
        <dbReference type="Proteomes" id="UP000282759"/>
    </source>
</evidence>
<dbReference type="InterPro" id="IPR038731">
    <property type="entry name" value="RgtA/B/C-like"/>
</dbReference>
<dbReference type="Proteomes" id="UP000282759">
    <property type="component" value="Unassembled WGS sequence"/>
</dbReference>
<keyword evidence="6 8" id="KW-1133">Transmembrane helix</keyword>
<name>A0A3S2UM98_9SPHI</name>
<evidence type="ECO:0000256" key="3">
    <source>
        <dbReference type="ARBA" id="ARBA00022676"/>
    </source>
</evidence>
<feature type="transmembrane region" description="Helical" evidence="8">
    <location>
        <begin position="188"/>
        <end position="207"/>
    </location>
</feature>
<evidence type="ECO:0000256" key="6">
    <source>
        <dbReference type="ARBA" id="ARBA00022989"/>
    </source>
</evidence>
<protein>
    <submittedName>
        <fullName evidence="10">Glycosyltransferase family 39 protein</fullName>
    </submittedName>
</protein>
<dbReference type="InterPro" id="IPR050297">
    <property type="entry name" value="LipidA_mod_glycosyltrf_83"/>
</dbReference>
<dbReference type="AlphaFoldDB" id="A0A3S2UM98"/>
<evidence type="ECO:0000256" key="8">
    <source>
        <dbReference type="SAM" id="Phobius"/>
    </source>
</evidence>
<feature type="transmembrane region" description="Helical" evidence="8">
    <location>
        <begin position="234"/>
        <end position="254"/>
    </location>
</feature>
<dbReference type="RefSeq" id="WP_127707388.1">
    <property type="nucleotide sequence ID" value="NZ_SACK01000009.1"/>
</dbReference>
<dbReference type="EMBL" id="SACK01000009">
    <property type="protein sequence ID" value="RVT98191.1"/>
    <property type="molecule type" value="Genomic_DNA"/>
</dbReference>
<keyword evidence="3" id="KW-0328">Glycosyltransferase</keyword>
<dbReference type="PANTHER" id="PTHR33908:SF11">
    <property type="entry name" value="MEMBRANE PROTEIN"/>
    <property type="match status" value="1"/>
</dbReference>
<evidence type="ECO:0000256" key="7">
    <source>
        <dbReference type="ARBA" id="ARBA00023136"/>
    </source>
</evidence>
<comment type="caution">
    <text evidence="10">The sequence shown here is derived from an EMBL/GenBank/DDBJ whole genome shotgun (WGS) entry which is preliminary data.</text>
</comment>
<feature type="domain" description="Glycosyltransferase RgtA/B/C/D-like" evidence="9">
    <location>
        <begin position="56"/>
        <end position="207"/>
    </location>
</feature>
<dbReference type="OrthoDB" id="9813729at2"/>
<keyword evidence="11" id="KW-1185">Reference proteome</keyword>